<comment type="cofactor">
    <cofactor evidence="8">
        <name>dipyrromethane</name>
        <dbReference type="ChEBI" id="CHEBI:60342"/>
    </cofactor>
    <text evidence="8">Binds 1 dipyrromethane group covalently.</text>
</comment>
<dbReference type="FunFam" id="3.40.190.10:FF:000005">
    <property type="entry name" value="Porphobilinogen deaminase"/>
    <property type="match status" value="1"/>
</dbReference>
<sequence length="309" mass="33632">MSLSKKIVIATRASKLALWQAEYVRNNLLLFYPEYSVDLLTIITKGDRFLDTSLSKIGGKGLFVKEIEKSLLDNVADLAVHSMKDVPADIQNDLEICSIMHREDPRDAFISNTCFSMDELMPGSVIGTSSLRRESQIKNLFPELIVKSLRGNLDTRLNKLDSGDYDAIILASAGLKRIGYNARIKQYIDSDVILPAVAQGALGLQIRSDRDDMRALLSVLSCVDTTACVSAERSFLRMLGGSCQFPIAAYATLIGNNLLLKGLVASVDGNNIIKSEIFGPVSTAADLGEALAHDILSKGGDKILNSLSF</sequence>
<comment type="pathway">
    <text evidence="2">Porphyrin-containing compound metabolism; protoporphyrin-IX biosynthesis; coproporphyrinogen-III from 5-aminolevulinate: step 2/4.</text>
</comment>
<evidence type="ECO:0000259" key="9">
    <source>
        <dbReference type="Pfam" id="PF01379"/>
    </source>
</evidence>
<dbReference type="SUPFAM" id="SSF54782">
    <property type="entry name" value="Porphobilinogen deaminase (hydroxymethylbilane synthase), C-terminal domain"/>
    <property type="match status" value="1"/>
</dbReference>
<dbReference type="GO" id="GO:0005737">
    <property type="term" value="C:cytoplasm"/>
    <property type="evidence" value="ECO:0007669"/>
    <property type="project" value="UniProtKB-UniRule"/>
</dbReference>
<protein>
    <recommendedName>
        <fullName evidence="8">Porphobilinogen deaminase</fullName>
        <shortName evidence="8">PBG</shortName>
        <ecNumber evidence="8">2.5.1.61</ecNumber>
    </recommendedName>
    <alternativeName>
        <fullName evidence="8">Hydroxymethylbilane synthase</fullName>
        <shortName evidence="8">HMBS</shortName>
    </alternativeName>
    <alternativeName>
        <fullName evidence="8">Pre-uroporphyrinogen synthase</fullName>
    </alternativeName>
</protein>
<dbReference type="EC" id="2.5.1.61" evidence="8"/>
<comment type="similarity">
    <text evidence="3 8">Belongs to the HMBS family.</text>
</comment>
<dbReference type="InterPro" id="IPR022418">
    <property type="entry name" value="Porphobilinogen_deaminase_C"/>
</dbReference>
<dbReference type="InterPro" id="IPR036803">
    <property type="entry name" value="Porphobilinogen_deaminase_C_sf"/>
</dbReference>
<dbReference type="Gene3D" id="3.30.160.40">
    <property type="entry name" value="Porphobilinogen deaminase, C-terminal domain"/>
    <property type="match status" value="1"/>
</dbReference>
<dbReference type="UniPathway" id="UPA00251">
    <property type="reaction ID" value="UER00319"/>
</dbReference>
<organism evidence="11">
    <name type="scientific">Candidatus Kinetoplastidibacterium crithidiae</name>
    <dbReference type="NCBI Taxonomy" id="33056"/>
    <lineage>
        <taxon>Bacteria</taxon>
        <taxon>Pseudomonadati</taxon>
        <taxon>Pseudomonadota</taxon>
        <taxon>Betaproteobacteria</taxon>
        <taxon>Candidatus Kinetoplastidibacterium</taxon>
    </lineage>
</organism>
<feature type="modified residue" description="S-(dipyrrolylmethanemethyl)cysteine" evidence="8">
    <location>
        <position position="243"/>
    </location>
</feature>
<keyword evidence="5 8" id="KW-0808">Transferase</keyword>
<evidence type="ECO:0000256" key="4">
    <source>
        <dbReference type="ARBA" id="ARBA00011245"/>
    </source>
</evidence>
<dbReference type="Pfam" id="PF01379">
    <property type="entry name" value="Porphobil_deam"/>
    <property type="match status" value="1"/>
</dbReference>
<evidence type="ECO:0000256" key="7">
    <source>
        <dbReference type="ARBA" id="ARBA00048169"/>
    </source>
</evidence>
<comment type="catalytic activity">
    <reaction evidence="7 8">
        <text>4 porphobilinogen + H2O = hydroxymethylbilane + 4 NH4(+)</text>
        <dbReference type="Rhea" id="RHEA:13185"/>
        <dbReference type="ChEBI" id="CHEBI:15377"/>
        <dbReference type="ChEBI" id="CHEBI:28938"/>
        <dbReference type="ChEBI" id="CHEBI:57845"/>
        <dbReference type="ChEBI" id="CHEBI:58126"/>
        <dbReference type="EC" id="2.5.1.61"/>
    </reaction>
</comment>
<dbReference type="PANTHER" id="PTHR11557">
    <property type="entry name" value="PORPHOBILINOGEN DEAMINASE"/>
    <property type="match status" value="1"/>
</dbReference>
<dbReference type="Gene3D" id="3.40.190.10">
    <property type="entry name" value="Periplasmic binding protein-like II"/>
    <property type="match status" value="2"/>
</dbReference>
<name>G1C9L9_9PROT</name>
<feature type="domain" description="Porphobilinogen deaminase C-terminal" evidence="10">
    <location>
        <begin position="227"/>
        <end position="296"/>
    </location>
</feature>
<comment type="miscellaneous">
    <text evidence="8">The porphobilinogen subunits are added to the dipyrromethane group.</text>
</comment>
<dbReference type="GO" id="GO:0006782">
    <property type="term" value="P:protoporphyrinogen IX biosynthetic process"/>
    <property type="evidence" value="ECO:0007669"/>
    <property type="project" value="UniProtKB-UniRule"/>
</dbReference>
<evidence type="ECO:0000256" key="8">
    <source>
        <dbReference type="HAMAP-Rule" id="MF_00260"/>
    </source>
</evidence>
<dbReference type="HAMAP" id="MF_00260">
    <property type="entry name" value="Porphobil_deam"/>
    <property type="match status" value="1"/>
</dbReference>
<dbReference type="EMBL" id="JF756614">
    <property type="protein sequence ID" value="AEM25272.1"/>
    <property type="molecule type" value="Genomic_DNA"/>
</dbReference>
<proteinExistence type="inferred from homology"/>
<comment type="subunit">
    <text evidence="4 8">Monomer.</text>
</comment>
<accession>G1C9L9</accession>
<dbReference type="GO" id="GO:0004418">
    <property type="term" value="F:hydroxymethylbilane synthase activity"/>
    <property type="evidence" value="ECO:0007669"/>
    <property type="project" value="UniProtKB-UniRule"/>
</dbReference>
<evidence type="ECO:0000313" key="11">
    <source>
        <dbReference type="EMBL" id="AEM25272.1"/>
    </source>
</evidence>
<evidence type="ECO:0000256" key="5">
    <source>
        <dbReference type="ARBA" id="ARBA00022679"/>
    </source>
</evidence>
<dbReference type="Pfam" id="PF03900">
    <property type="entry name" value="Porphobil_deamC"/>
    <property type="match status" value="1"/>
</dbReference>
<evidence type="ECO:0000259" key="10">
    <source>
        <dbReference type="Pfam" id="PF03900"/>
    </source>
</evidence>
<dbReference type="PIRSF" id="PIRSF001438">
    <property type="entry name" value="4pyrrol_synth_OHMeBilane_synth"/>
    <property type="match status" value="1"/>
</dbReference>
<dbReference type="FunFam" id="3.40.190.10:FF:000004">
    <property type="entry name" value="Porphobilinogen deaminase"/>
    <property type="match status" value="1"/>
</dbReference>
<feature type="domain" description="Porphobilinogen deaminase N-terminal" evidence="9">
    <location>
        <begin position="7"/>
        <end position="214"/>
    </location>
</feature>
<dbReference type="CDD" id="cd13646">
    <property type="entry name" value="PBP2_EcHMBS_like"/>
    <property type="match status" value="1"/>
</dbReference>
<reference evidence="11" key="1">
    <citation type="journal article" date="2011" name="PLoS ONE">
        <title>Identification and Phylogenetic Analysis of Heme Synthesis Genes in Trypanosomatids and Their Bacterial Endosymbionts.</title>
        <authorList>
            <person name="Alves J.M.P."/>
            <person name="Voegtly L.J."/>
            <person name="Matveyev A.V."/>
            <person name="Lara A.M."/>
            <person name="da Silva F.M."/>
            <person name="Serrano M.G."/>
            <person name="Buck G.A."/>
            <person name="Teixeira M.M.G."/>
            <person name="Camargo E.P."/>
        </authorList>
    </citation>
    <scope>NUCLEOTIDE SEQUENCE</scope>
</reference>
<dbReference type="AlphaFoldDB" id="G1C9L9"/>
<comment type="function">
    <text evidence="1 8">Tetrapolymerization of the monopyrrole PBG into the hydroxymethylbilane pre-uroporphyrinogen in several discrete steps.</text>
</comment>
<dbReference type="SUPFAM" id="SSF53850">
    <property type="entry name" value="Periplasmic binding protein-like II"/>
    <property type="match status" value="1"/>
</dbReference>
<evidence type="ECO:0000256" key="6">
    <source>
        <dbReference type="ARBA" id="ARBA00023244"/>
    </source>
</evidence>
<dbReference type="PRINTS" id="PR00151">
    <property type="entry name" value="PORPHBDMNASE"/>
</dbReference>
<keyword evidence="6 8" id="KW-0627">Porphyrin biosynthesis</keyword>
<evidence type="ECO:0000256" key="3">
    <source>
        <dbReference type="ARBA" id="ARBA00005638"/>
    </source>
</evidence>
<evidence type="ECO:0000256" key="2">
    <source>
        <dbReference type="ARBA" id="ARBA00004735"/>
    </source>
</evidence>
<dbReference type="InterPro" id="IPR022417">
    <property type="entry name" value="Porphobilin_deaminase_N"/>
</dbReference>
<dbReference type="NCBIfam" id="TIGR00212">
    <property type="entry name" value="hemC"/>
    <property type="match status" value="1"/>
</dbReference>
<dbReference type="PANTHER" id="PTHR11557:SF0">
    <property type="entry name" value="PORPHOBILINOGEN DEAMINASE"/>
    <property type="match status" value="1"/>
</dbReference>
<dbReference type="InterPro" id="IPR000860">
    <property type="entry name" value="HemC"/>
</dbReference>
<evidence type="ECO:0000256" key="1">
    <source>
        <dbReference type="ARBA" id="ARBA00002869"/>
    </source>
</evidence>
<gene>
    <name evidence="8 11" type="primary">hemC</name>
</gene>